<sequence>MSRGAPRGMMGESDWNGIPKGFAYSQQVFRVELVEGKEVYVESSKFLSSARDDCPHQTRLFTSGRLRTRLLQSRAMARPEYFVMSRSDSAEPRLTKRPEAGGQPLLRPLNLVEKREVAA</sequence>
<dbReference type="AlphaFoldDB" id="A0A8X6PYC4"/>
<name>A0A8X6PYC4_NEPPI</name>
<dbReference type="Proteomes" id="UP000887013">
    <property type="component" value="Unassembled WGS sequence"/>
</dbReference>
<comment type="caution">
    <text evidence="2">The sequence shown here is derived from an EMBL/GenBank/DDBJ whole genome shotgun (WGS) entry which is preliminary data.</text>
</comment>
<evidence type="ECO:0000313" key="2">
    <source>
        <dbReference type="EMBL" id="GFT96315.1"/>
    </source>
</evidence>
<keyword evidence="3" id="KW-1185">Reference proteome</keyword>
<gene>
    <name evidence="2" type="ORF">NPIL_472591</name>
</gene>
<organism evidence="2 3">
    <name type="scientific">Nephila pilipes</name>
    <name type="common">Giant wood spider</name>
    <name type="synonym">Nephila maculata</name>
    <dbReference type="NCBI Taxonomy" id="299642"/>
    <lineage>
        <taxon>Eukaryota</taxon>
        <taxon>Metazoa</taxon>
        <taxon>Ecdysozoa</taxon>
        <taxon>Arthropoda</taxon>
        <taxon>Chelicerata</taxon>
        <taxon>Arachnida</taxon>
        <taxon>Araneae</taxon>
        <taxon>Araneomorphae</taxon>
        <taxon>Entelegynae</taxon>
        <taxon>Araneoidea</taxon>
        <taxon>Nephilidae</taxon>
        <taxon>Nephila</taxon>
    </lineage>
</organism>
<accession>A0A8X6PYC4</accession>
<feature type="region of interest" description="Disordered" evidence="1">
    <location>
        <begin position="87"/>
        <end position="106"/>
    </location>
</feature>
<evidence type="ECO:0000313" key="3">
    <source>
        <dbReference type="Proteomes" id="UP000887013"/>
    </source>
</evidence>
<proteinExistence type="predicted"/>
<feature type="compositionally biased region" description="Basic and acidic residues" evidence="1">
    <location>
        <begin position="88"/>
        <end position="99"/>
    </location>
</feature>
<evidence type="ECO:0000256" key="1">
    <source>
        <dbReference type="SAM" id="MobiDB-lite"/>
    </source>
</evidence>
<protein>
    <submittedName>
        <fullName evidence="2">Uncharacterized protein</fullName>
    </submittedName>
</protein>
<reference evidence="2" key="1">
    <citation type="submission" date="2020-08" db="EMBL/GenBank/DDBJ databases">
        <title>Multicomponent nature underlies the extraordinary mechanical properties of spider dragline silk.</title>
        <authorList>
            <person name="Kono N."/>
            <person name="Nakamura H."/>
            <person name="Mori M."/>
            <person name="Yoshida Y."/>
            <person name="Ohtoshi R."/>
            <person name="Malay A.D."/>
            <person name="Moran D.A.P."/>
            <person name="Tomita M."/>
            <person name="Numata K."/>
            <person name="Arakawa K."/>
        </authorList>
    </citation>
    <scope>NUCLEOTIDE SEQUENCE</scope>
</reference>
<dbReference type="EMBL" id="BMAW01026240">
    <property type="protein sequence ID" value="GFT96315.1"/>
    <property type="molecule type" value="Genomic_DNA"/>
</dbReference>